<reference evidence="3 4" key="1">
    <citation type="submission" date="2024-05" db="EMBL/GenBank/DDBJ databases">
        <title>Genome sequencing and assembly of Indian major carp, Cirrhinus mrigala (Hamilton, 1822).</title>
        <authorList>
            <person name="Mohindra V."/>
            <person name="Chowdhury L.M."/>
            <person name="Lal K."/>
            <person name="Jena J.K."/>
        </authorList>
    </citation>
    <scope>NUCLEOTIDE SEQUENCE [LARGE SCALE GENOMIC DNA]</scope>
    <source>
        <strain evidence="3">CM1030</strain>
        <tissue evidence="3">Blood</tissue>
    </source>
</reference>
<feature type="domain" description="Peptidase S1" evidence="2">
    <location>
        <begin position="1"/>
        <end position="87"/>
    </location>
</feature>
<dbReference type="Pfam" id="PF00089">
    <property type="entry name" value="Trypsin"/>
    <property type="match status" value="1"/>
</dbReference>
<feature type="non-terminal residue" evidence="3">
    <location>
        <position position="1"/>
    </location>
</feature>
<gene>
    <name evidence="3" type="ORF">M9458_025826</name>
</gene>
<accession>A0ABD0Q2J6</accession>
<dbReference type="InterPro" id="IPR001254">
    <property type="entry name" value="Trypsin_dom"/>
</dbReference>
<dbReference type="EMBL" id="JAMKFB020000012">
    <property type="protein sequence ID" value="KAL0180384.1"/>
    <property type="molecule type" value="Genomic_DNA"/>
</dbReference>
<name>A0ABD0Q2J6_CIRMR</name>
<dbReference type="PROSITE" id="PS50240">
    <property type="entry name" value="TRYPSIN_DOM"/>
    <property type="match status" value="1"/>
</dbReference>
<dbReference type="PANTHER" id="PTHR24252">
    <property type="entry name" value="ACROSIN-RELATED"/>
    <property type="match status" value="1"/>
</dbReference>
<dbReference type="InterPro" id="IPR043504">
    <property type="entry name" value="Peptidase_S1_PA_chymotrypsin"/>
</dbReference>
<dbReference type="SUPFAM" id="SSF50494">
    <property type="entry name" value="Trypsin-like serine proteases"/>
    <property type="match status" value="1"/>
</dbReference>
<proteinExistence type="predicted"/>
<keyword evidence="4" id="KW-1185">Reference proteome</keyword>
<sequence>SSVTFNDYIRPVCLAAHNSVFNNGTDSWITGWGNIGEGVALPSPNVLQEVDVPVIGNRQCNCLYGVGEITDNMICAGLLEGGKDSCQVQKPSV</sequence>
<dbReference type="AlphaFoldDB" id="A0ABD0Q2J6"/>
<evidence type="ECO:0000259" key="2">
    <source>
        <dbReference type="PROSITE" id="PS50240"/>
    </source>
</evidence>
<evidence type="ECO:0000313" key="3">
    <source>
        <dbReference type="EMBL" id="KAL0180384.1"/>
    </source>
</evidence>
<comment type="caution">
    <text evidence="3">The sequence shown here is derived from an EMBL/GenBank/DDBJ whole genome shotgun (WGS) entry which is preliminary data.</text>
</comment>
<dbReference type="PANTHER" id="PTHR24252:SF7">
    <property type="entry name" value="HYALIN"/>
    <property type="match status" value="1"/>
</dbReference>
<evidence type="ECO:0000256" key="1">
    <source>
        <dbReference type="ARBA" id="ARBA00023157"/>
    </source>
</evidence>
<protein>
    <recommendedName>
        <fullName evidence="2">Peptidase S1 domain-containing protein</fullName>
    </recommendedName>
</protein>
<dbReference type="Gene3D" id="2.40.10.10">
    <property type="entry name" value="Trypsin-like serine proteases"/>
    <property type="match status" value="1"/>
</dbReference>
<dbReference type="InterPro" id="IPR009003">
    <property type="entry name" value="Peptidase_S1_PA"/>
</dbReference>
<keyword evidence="1" id="KW-1015">Disulfide bond</keyword>
<dbReference type="Proteomes" id="UP001529510">
    <property type="component" value="Unassembled WGS sequence"/>
</dbReference>
<evidence type="ECO:0000313" key="4">
    <source>
        <dbReference type="Proteomes" id="UP001529510"/>
    </source>
</evidence>
<organism evidence="3 4">
    <name type="scientific">Cirrhinus mrigala</name>
    <name type="common">Mrigala</name>
    <dbReference type="NCBI Taxonomy" id="683832"/>
    <lineage>
        <taxon>Eukaryota</taxon>
        <taxon>Metazoa</taxon>
        <taxon>Chordata</taxon>
        <taxon>Craniata</taxon>
        <taxon>Vertebrata</taxon>
        <taxon>Euteleostomi</taxon>
        <taxon>Actinopterygii</taxon>
        <taxon>Neopterygii</taxon>
        <taxon>Teleostei</taxon>
        <taxon>Ostariophysi</taxon>
        <taxon>Cypriniformes</taxon>
        <taxon>Cyprinidae</taxon>
        <taxon>Labeoninae</taxon>
        <taxon>Labeonini</taxon>
        <taxon>Cirrhinus</taxon>
    </lineage>
</organism>